<feature type="region of interest" description="Disordered" evidence="18">
    <location>
        <begin position="4064"/>
        <end position="4153"/>
    </location>
</feature>
<feature type="region of interest" description="Disordered" evidence="18">
    <location>
        <begin position="1343"/>
        <end position="1370"/>
    </location>
</feature>
<feature type="region of interest" description="Disordered" evidence="18">
    <location>
        <begin position="3550"/>
        <end position="3574"/>
    </location>
</feature>
<dbReference type="InterPro" id="IPR050540">
    <property type="entry name" value="F-actin_Monoox_Mical"/>
</dbReference>
<feature type="region of interest" description="Disordered" evidence="18">
    <location>
        <begin position="4390"/>
        <end position="4409"/>
    </location>
</feature>
<feature type="region of interest" description="Disordered" evidence="18">
    <location>
        <begin position="2440"/>
        <end position="2480"/>
    </location>
</feature>
<evidence type="ECO:0000256" key="18">
    <source>
        <dbReference type="SAM" id="MobiDB-lite"/>
    </source>
</evidence>
<feature type="region of interest" description="Disordered" evidence="18">
    <location>
        <begin position="2791"/>
        <end position="2826"/>
    </location>
</feature>
<feature type="region of interest" description="Disordered" evidence="18">
    <location>
        <begin position="1449"/>
        <end position="1502"/>
    </location>
</feature>
<dbReference type="SUPFAM" id="SSF51905">
    <property type="entry name" value="FAD/NAD(P)-binding domain"/>
    <property type="match status" value="1"/>
</dbReference>
<feature type="region of interest" description="Disordered" evidence="18">
    <location>
        <begin position="1566"/>
        <end position="1593"/>
    </location>
</feature>
<evidence type="ECO:0000256" key="7">
    <source>
        <dbReference type="ARBA" id="ARBA00022723"/>
    </source>
</evidence>
<feature type="region of interest" description="Disordered" evidence="18">
    <location>
        <begin position="3282"/>
        <end position="3304"/>
    </location>
</feature>
<feature type="region of interest" description="Disordered" evidence="18">
    <location>
        <begin position="1098"/>
        <end position="1191"/>
    </location>
</feature>
<feature type="compositionally biased region" description="Basic and acidic residues" evidence="18">
    <location>
        <begin position="4350"/>
        <end position="4378"/>
    </location>
</feature>
<evidence type="ECO:0000256" key="1">
    <source>
        <dbReference type="ARBA" id="ARBA00001974"/>
    </source>
</evidence>
<dbReference type="CDD" id="cd09439">
    <property type="entry name" value="LIM_Mical"/>
    <property type="match status" value="1"/>
</dbReference>
<reference evidence="22" key="1">
    <citation type="submission" date="2018-07" db="EMBL/GenBank/DDBJ databases">
        <authorList>
            <person name="Quirk P.G."/>
            <person name="Krulwich T.A."/>
        </authorList>
    </citation>
    <scope>NUCLEOTIDE SEQUENCE</scope>
</reference>
<organism evidence="22">
    <name type="scientific">Culicoides sonorensis</name>
    <name type="common">Biting midge</name>
    <dbReference type="NCBI Taxonomy" id="179676"/>
    <lineage>
        <taxon>Eukaryota</taxon>
        <taxon>Metazoa</taxon>
        <taxon>Ecdysozoa</taxon>
        <taxon>Arthropoda</taxon>
        <taxon>Hexapoda</taxon>
        <taxon>Insecta</taxon>
        <taxon>Pterygota</taxon>
        <taxon>Neoptera</taxon>
        <taxon>Endopterygota</taxon>
        <taxon>Diptera</taxon>
        <taxon>Nematocera</taxon>
        <taxon>Chironomoidea</taxon>
        <taxon>Ceratopogonidae</taxon>
        <taxon>Ceratopogoninae</taxon>
        <taxon>Culicoides</taxon>
        <taxon>Monoculicoides</taxon>
    </lineage>
</organism>
<feature type="compositionally biased region" description="Polar residues" evidence="18">
    <location>
        <begin position="2141"/>
        <end position="2150"/>
    </location>
</feature>
<feature type="compositionally biased region" description="Polar residues" evidence="18">
    <location>
        <begin position="4328"/>
        <end position="4341"/>
    </location>
</feature>
<dbReference type="SUPFAM" id="SSF57716">
    <property type="entry name" value="Glucocorticoid receptor-like (DNA-binding domain)"/>
    <property type="match status" value="1"/>
</dbReference>
<feature type="region of interest" description="Disordered" evidence="18">
    <location>
        <begin position="2841"/>
        <end position="2860"/>
    </location>
</feature>
<dbReference type="OMA" id="ENFYWPS"/>
<feature type="region of interest" description="Disordered" evidence="18">
    <location>
        <begin position="3388"/>
        <end position="3413"/>
    </location>
</feature>
<feature type="compositionally biased region" description="Acidic residues" evidence="18">
    <location>
        <begin position="1210"/>
        <end position="1225"/>
    </location>
</feature>
<feature type="compositionally biased region" description="Basic and acidic residues" evidence="18">
    <location>
        <begin position="1115"/>
        <end position="1128"/>
    </location>
</feature>
<dbReference type="PANTHER" id="PTHR23167">
    <property type="entry name" value="CALPONIN HOMOLOGY DOMAIN-CONTAINING PROTEIN DDB_G0272472-RELATED"/>
    <property type="match status" value="1"/>
</dbReference>
<feature type="compositionally biased region" description="Polar residues" evidence="18">
    <location>
        <begin position="1895"/>
        <end position="1905"/>
    </location>
</feature>
<keyword evidence="13 16" id="KW-0440">LIM domain</keyword>
<feature type="region of interest" description="Disordered" evidence="18">
    <location>
        <begin position="1210"/>
        <end position="1234"/>
    </location>
</feature>
<feature type="domain" description="LIM zinc-binding" evidence="20">
    <location>
        <begin position="1026"/>
        <end position="1090"/>
    </location>
</feature>
<dbReference type="SUPFAM" id="SSF47576">
    <property type="entry name" value="Calponin-homology domain, CH-domain"/>
    <property type="match status" value="1"/>
</dbReference>
<feature type="compositionally biased region" description="Low complexity" evidence="18">
    <location>
        <begin position="3010"/>
        <end position="3025"/>
    </location>
</feature>
<evidence type="ECO:0000259" key="19">
    <source>
        <dbReference type="PROSITE" id="PS50021"/>
    </source>
</evidence>
<feature type="region of interest" description="Disordered" evidence="18">
    <location>
        <begin position="2092"/>
        <end position="2125"/>
    </location>
</feature>
<feature type="compositionally biased region" description="Low complexity" evidence="18">
    <location>
        <begin position="3436"/>
        <end position="3447"/>
    </location>
</feature>
<feature type="domain" description="Calponin-homology (CH)" evidence="19">
    <location>
        <begin position="553"/>
        <end position="660"/>
    </location>
</feature>
<feature type="coiled-coil region" evidence="17">
    <location>
        <begin position="4433"/>
        <end position="4471"/>
    </location>
</feature>
<feature type="region of interest" description="Disordered" evidence="18">
    <location>
        <begin position="3980"/>
        <end position="4033"/>
    </location>
</feature>
<evidence type="ECO:0000256" key="13">
    <source>
        <dbReference type="ARBA" id="ARBA00023038"/>
    </source>
</evidence>
<dbReference type="InterPro" id="IPR057494">
    <property type="entry name" value="Rossman_Mical"/>
</dbReference>
<feature type="region of interest" description="Disordered" evidence="18">
    <location>
        <begin position="3426"/>
        <end position="3463"/>
    </location>
</feature>
<feature type="domain" description="BMERB" evidence="21">
    <location>
        <begin position="4434"/>
        <end position="4595"/>
    </location>
</feature>
<evidence type="ECO:0000256" key="10">
    <source>
        <dbReference type="ARBA" id="ARBA00022857"/>
    </source>
</evidence>
<feature type="region of interest" description="Disordered" evidence="18">
    <location>
        <begin position="989"/>
        <end position="1024"/>
    </location>
</feature>
<dbReference type="GO" id="GO:0120501">
    <property type="term" value="F:F-actin monooxygenase activity"/>
    <property type="evidence" value="ECO:0007669"/>
    <property type="project" value="UniProtKB-EC"/>
</dbReference>
<feature type="compositionally biased region" description="Low complexity" evidence="18">
    <location>
        <begin position="3939"/>
        <end position="3951"/>
    </location>
</feature>
<feature type="compositionally biased region" description="Basic and acidic residues" evidence="18">
    <location>
        <begin position="1449"/>
        <end position="1461"/>
    </location>
</feature>
<feature type="compositionally biased region" description="Basic and acidic residues" evidence="18">
    <location>
        <begin position="2110"/>
        <end position="2125"/>
    </location>
</feature>
<feature type="compositionally biased region" description="Polar residues" evidence="18">
    <location>
        <begin position="3995"/>
        <end position="4018"/>
    </location>
</feature>
<evidence type="ECO:0000259" key="21">
    <source>
        <dbReference type="PROSITE" id="PS51848"/>
    </source>
</evidence>
<evidence type="ECO:0000256" key="9">
    <source>
        <dbReference type="ARBA" id="ARBA00022833"/>
    </source>
</evidence>
<feature type="compositionally biased region" description="Acidic residues" evidence="18">
    <location>
        <begin position="1160"/>
        <end position="1182"/>
    </location>
</feature>
<dbReference type="EMBL" id="UFQT01000513">
    <property type="protein sequence ID" value="SSX24864.1"/>
    <property type="molecule type" value="Genomic_DNA"/>
</dbReference>
<dbReference type="Gene3D" id="2.10.110.10">
    <property type="entry name" value="Cysteine Rich Protein"/>
    <property type="match status" value="1"/>
</dbReference>
<feature type="compositionally biased region" description="Basic and acidic residues" evidence="18">
    <location>
        <begin position="2298"/>
        <end position="2316"/>
    </location>
</feature>
<feature type="compositionally biased region" description="Low complexity" evidence="18">
    <location>
        <begin position="1521"/>
        <end position="1533"/>
    </location>
</feature>
<dbReference type="PROSITE" id="PS50021">
    <property type="entry name" value="CH"/>
    <property type="match status" value="1"/>
</dbReference>
<comment type="cofactor">
    <cofactor evidence="1">
        <name>FAD</name>
        <dbReference type="ChEBI" id="CHEBI:57692"/>
    </cofactor>
</comment>
<feature type="compositionally biased region" description="Basic and acidic residues" evidence="18">
    <location>
        <begin position="3295"/>
        <end position="3304"/>
    </location>
</feature>
<feature type="region of interest" description="Disordered" evidence="18">
    <location>
        <begin position="3926"/>
        <end position="3965"/>
    </location>
</feature>
<feature type="region of interest" description="Disordered" evidence="18">
    <location>
        <begin position="1834"/>
        <end position="1928"/>
    </location>
</feature>
<feature type="region of interest" description="Disordered" evidence="18">
    <location>
        <begin position="2752"/>
        <end position="2775"/>
    </location>
</feature>
<dbReference type="EC" id="1.14.13.225" evidence="4"/>
<dbReference type="Gene3D" id="1.10.418.10">
    <property type="entry name" value="Calponin-like domain"/>
    <property type="match status" value="1"/>
</dbReference>
<dbReference type="PROSITE" id="PS51848">
    <property type="entry name" value="BMERB"/>
    <property type="match status" value="1"/>
</dbReference>
<keyword evidence="12" id="KW-0503">Monooxygenase</keyword>
<feature type="compositionally biased region" description="Basic and acidic residues" evidence="18">
    <location>
        <begin position="993"/>
        <end position="1005"/>
    </location>
</feature>
<keyword evidence="9 16" id="KW-0862">Zinc</keyword>
<evidence type="ECO:0000256" key="6">
    <source>
        <dbReference type="ARBA" id="ARBA00022630"/>
    </source>
</evidence>
<keyword evidence="8" id="KW-0274">FAD</keyword>
<dbReference type="Pfam" id="PF12130">
    <property type="entry name" value="bMERB_dom"/>
    <property type="match status" value="1"/>
</dbReference>
<keyword evidence="6" id="KW-0285">Flavoprotein</keyword>
<evidence type="ECO:0000256" key="2">
    <source>
        <dbReference type="ARBA" id="ARBA00004496"/>
    </source>
</evidence>
<dbReference type="SMART" id="SM01203">
    <property type="entry name" value="DUF3585"/>
    <property type="match status" value="1"/>
</dbReference>
<protein>
    <recommendedName>
        <fullName evidence="4">F-actin monooxygenase</fullName>
        <ecNumber evidence="4">1.14.13.225</ecNumber>
    </recommendedName>
</protein>
<evidence type="ECO:0000256" key="3">
    <source>
        <dbReference type="ARBA" id="ARBA00008223"/>
    </source>
</evidence>
<accession>A0A336M3N0</accession>
<feature type="compositionally biased region" description="Polar residues" evidence="18">
    <location>
        <begin position="4479"/>
        <end position="4497"/>
    </location>
</feature>
<keyword evidence="11" id="KW-0560">Oxidoreductase</keyword>
<feature type="region of interest" description="Disordered" evidence="18">
    <location>
        <begin position="2255"/>
        <end position="2425"/>
    </location>
</feature>
<name>A0A336M3N0_CULSO</name>
<feature type="compositionally biased region" description="Acidic residues" evidence="18">
    <location>
        <begin position="3282"/>
        <end position="3294"/>
    </location>
</feature>
<dbReference type="FunFam" id="3.50.50.60:FF:000004">
    <property type="entry name" value="protein-methionine sulfoxide oxidase MICAL2 isoform X1"/>
    <property type="match status" value="1"/>
</dbReference>
<feature type="compositionally biased region" description="Basic and acidic residues" evidence="18">
    <location>
        <begin position="2152"/>
        <end position="2161"/>
    </location>
</feature>
<evidence type="ECO:0000256" key="11">
    <source>
        <dbReference type="ARBA" id="ARBA00023002"/>
    </source>
</evidence>
<feature type="compositionally biased region" description="Basic and acidic residues" evidence="18">
    <location>
        <begin position="1862"/>
        <end position="1884"/>
    </location>
</feature>
<dbReference type="GO" id="GO:0005737">
    <property type="term" value="C:cytoplasm"/>
    <property type="evidence" value="ECO:0007669"/>
    <property type="project" value="UniProtKB-SubCell"/>
</dbReference>
<dbReference type="SMART" id="SM00132">
    <property type="entry name" value="LIM"/>
    <property type="match status" value="1"/>
</dbReference>
<evidence type="ECO:0000256" key="15">
    <source>
        <dbReference type="ARBA" id="ARBA00049522"/>
    </source>
</evidence>
<feature type="compositionally biased region" description="Polar residues" evidence="18">
    <location>
        <begin position="1477"/>
        <end position="1493"/>
    </location>
</feature>
<feature type="region of interest" description="Disordered" evidence="18">
    <location>
        <begin position="1280"/>
        <end position="1300"/>
    </location>
</feature>
<evidence type="ECO:0000256" key="17">
    <source>
        <dbReference type="SAM" id="Coils"/>
    </source>
</evidence>
<comment type="similarity">
    <text evidence="3">Belongs to the Mical family.</text>
</comment>
<proteinExistence type="inferred from homology"/>
<dbReference type="Gene3D" id="3.50.50.60">
    <property type="entry name" value="FAD/NAD(P)-binding domain"/>
    <property type="match status" value="1"/>
</dbReference>
<comment type="catalytic activity">
    <reaction evidence="15">
        <text>L-methionyl-[F-actin] + NADPH + O2 + H(+) = L-methionyl-(R)-S-oxide-[F-actin] + NADP(+) + H2O</text>
        <dbReference type="Rhea" id="RHEA:51308"/>
        <dbReference type="Rhea" id="RHEA-COMP:12953"/>
        <dbReference type="Rhea" id="RHEA-COMP:12956"/>
        <dbReference type="ChEBI" id="CHEBI:15377"/>
        <dbReference type="ChEBI" id="CHEBI:15378"/>
        <dbReference type="ChEBI" id="CHEBI:15379"/>
        <dbReference type="ChEBI" id="CHEBI:16044"/>
        <dbReference type="ChEBI" id="CHEBI:45764"/>
        <dbReference type="ChEBI" id="CHEBI:57783"/>
        <dbReference type="ChEBI" id="CHEBI:58349"/>
        <dbReference type="EC" id="1.14.13.225"/>
    </reaction>
</comment>
<feature type="compositionally biased region" description="Polar residues" evidence="18">
    <location>
        <begin position="4103"/>
        <end position="4153"/>
    </location>
</feature>
<feature type="compositionally biased region" description="Basic and acidic residues" evidence="18">
    <location>
        <begin position="2388"/>
        <end position="2402"/>
    </location>
</feature>
<feature type="region of interest" description="Disordered" evidence="18">
    <location>
        <begin position="2138"/>
        <end position="2161"/>
    </location>
</feature>
<evidence type="ECO:0000256" key="5">
    <source>
        <dbReference type="ARBA" id="ARBA00022490"/>
    </source>
</evidence>
<keyword evidence="14" id="KW-0009">Actin-binding</keyword>
<dbReference type="PANTHER" id="PTHR23167:SF54">
    <property type="entry name" value="[F-ACTIN]-MONOOXYGENASE MICAL"/>
    <property type="match status" value="1"/>
</dbReference>
<dbReference type="InterPro" id="IPR001781">
    <property type="entry name" value="Znf_LIM"/>
</dbReference>
<dbReference type="FunFam" id="1.10.418.10:FF:000085">
    <property type="entry name" value="protein-methionine sulfoxide oxidase Mical isoform X3"/>
    <property type="match status" value="1"/>
</dbReference>
<dbReference type="PROSITE" id="PS50023">
    <property type="entry name" value="LIM_DOMAIN_2"/>
    <property type="match status" value="1"/>
</dbReference>
<feature type="compositionally biased region" description="Basic and acidic residues" evidence="18">
    <location>
        <begin position="2763"/>
        <end position="2775"/>
    </location>
</feature>
<feature type="region of interest" description="Disordered" evidence="18">
    <location>
        <begin position="2182"/>
        <end position="2201"/>
    </location>
</feature>
<evidence type="ECO:0000259" key="20">
    <source>
        <dbReference type="PROSITE" id="PS50023"/>
    </source>
</evidence>
<sequence length="4595" mass="521313">MKNLLKSTSKKHNSNCDAEKMNRTELTMEQHQQLILENDQAALATEMFDHFCSATTMRQILGLSRNMLDAINLRPGPLNEFYPKLKSKIKSWKAQALWKKFDLRASHRVYNKGTACAGTKVLVIGAGPCGLRTAIEAQLLGAKVVVVEKRDRITRNNVLHLWPFLITDLRMLGAKKFYGKFCAGSIDHISIRQLQCILLKVALLLGVEIHEGVSFIKTIEPKDGYGWRAQLSPEDHAVSHYEFDALVGADGKRNTLDGFKRKEFRGKLAIAITANFINKKTEAEAKVEEISGVAFIFNQRFFKELYQTTGIDLENIVYYKDDTHYFVMTAKKHSLIDKGVIIQDYADPAELLSPGNVDTSKLLDYAREAADFSTQYQMPNLEFAVNHYGKPDVAMFDFTSMFAAENSCRVQVRKNYRLFSCLVGDSLLEPFWPTGSGCARGFLSSMDAAYAIKLFANPRNSILAVLAQRESIYRLLGQTTPENLNRDIGAYTLDPITRYPNLNKAAVTIVQVKHLLDTDDPTLLEQTHLDTNVLAERAMEVPLKRKRRTIETVSLSSVLLRWVKSHLKGYEFIHGITEVSQCFTQGQVLLHLIHRFRPELIDLSLINEWSPEQCNERAFYLFEKEFGIPQIMTGKDSIHIDNVESKVWITYLEQICEMFRGEVPHVKHPKLDYSEFKKPTAAGMTMADFSRMRRGEVNAQAKKIHEPPGTSRKSGAAPEEEKYNVMRKQRRLAQEQVTPIQGHHVKSPPPEPTRKSRKRRSYEKFGNIDERKKCLQEIEENRLDRQAKRRMQRAAQTENFLKSLHMLQANTYLRESDSSGNFEDYSIYMYRQDAPEFNHRVKELEKKLLYPDRERGILSAMPGSIDPQFNDRIKDMEQRITAKGVMNTDKKPKDLLRAIGKIDQNDWQVKEIEKKMELSKKTTDIGKSRERVPKWNREQFLARQNKLTSGEKVEDAKYKDLDNAMKAIDKQLKEGSILEGAKNKVASIAGQFKRKEESESDDGKVKKSPKTGKPSGFALTSGSSSETCHFCKQRVYLMEKVTAENLVLHRSCLKCHHCHTSLRLGGYAFDRDDPQGKFYCTQHYRLEPKEIKLPQRRPLPRLPISAKTTPAKTTDMIDRGQTPERIEFENADPMSDGEPSLEQVIDENEWTDKNFGTGSEESEDDLSSSDESDSDSESDIFEDPVGSPLGAQTLQLANDWIDRRYSNMQDSDDDFYEYSSEDDDAHDSQTEGEELARAREIRKQEVQLKPLPILPTDTETDIVSKQTGLNSVDDEFYDLSINNGHENGHDEEFELASENPNPEEIKLKEKQSRKEKFLNKMTEKLSPPKTSFFGGIKNIISSTFKGKRDHHKESPESEQPENPAKKYEYNEEEEFTFKSIKEIQRQLSKEQFKEETDGILKQIEDDRINLDKAMKEIEHKSFAEKMASVKSQIPVSRVNVNTNQDEKLNKFFGGKKQENTRRASNKNVELVKEHTFNGGSKSPKQNSRDTSPSLVPKNKVTNEEIVKYFPPSPAQIKRTFKSNSSTPSTFNSNEQSPIMGRKNYNPNAAADALKSPHLVAAVQNKEKPAQNLPPPKKNILATQPLSKQPPKPNVLAAQPLAKSKIPVPSTPPPARKNILAYQHTAKDIVNAYNEHLNNNNHSNGIDELDMFDKCLDGANDDMKIDGIKRKSECDEDEIIDALIQDARLERSPSTDYRELIDDNSPIERFLDNFEELVKPITNEKSKKSLKSVNKDAVVMRRPSPKKKKIEENREKRHSDLTLEELMIIETDHLANHSHTPPENTPKYYEFENKNIESQQNVERQPINEQGLERLQEIMAIRRCSRENFDLLNSATRQTNGEQQKSDSRPSSKPASRQNSKKGRSENRKDESNEKPPKSELRSDLMRQNVECEVNGNGSRRNSLKNPKSPKFPKEKQKFFNEPIEDVQNQKLNDISNKICNEMKTPPISPKKLESPKQLKENNFSFEQEIKNEFHKTPKSPMSPKDQNKIEDKFNFEKNSVVDDRRNSGGTTIANILSMIETNTQVLEKEMDQIIQAQNTRKKSMDNVEEEFKAAVNVLENQSPKIVRRLSLEETRKAAKEFLAQQRQAQAALGDVVDENAKSSDTPSKTNNDESPKTPKRSFDETRRAAREFLMIKRQESMAESQSSAPNSPKEEKTEHAIEQSIQIVSAQIPPKVNGIENPSKEEQITPKMQNGLDRPNQIEIERTQIQTNKSDSMKESKELIESKEDFLEKMMNQSDAKQKIDKMFDETKREMMEKEKQQKLNNGPQIVKVEEKTIAEPGPPVQVKKITQTTETAQKIESKPVEHKQEKLENKTKPQIMVNEPILDKKPPIADTVNDEPTPIKSKKKKNGSKSKNSSKSNSSEEEKGGKPVKPPRTSRQQNGEGKISPEEKKPIETKLTEPKMNGNSEYNENEVQKIQDSNISKVTVKESDIALVNTPKLKQISDLNEKANKEEPKSTQEKNAVAPAPPVRNSQGIPQDYRDILREIQGGIVDLEYYSDEDSDTFLLRAKSPEKPVKITELPHPQRASLSEFVENKNQTPSSKSNYLEENSNVPSKAQLIHTKSNIISEQIPLVSERAHILPERAQLTLSDLKLDAKELPASNSLISFKKGHIIDRSGNSVLRSGEMNQNESEFIEKRFNDGDVGELVDLNPERPRRRFKSNTPKSPEDSLSPDEAEPKKKPLEKSRDEIKYDVYKKILEKYEKLPLTYKSIYENEQRPKIVVSSPMDNFYRFEDGQHTLHTFDTKYLAPGGSGSHVTPNNHERSQSPEVKSDALEKFYETHKKKERFMLNEQEPPSRPMRTGREILKNLPPTSFDDSDDDTPYQSQYMKKRLAEQKLLQSPNDMPSRPPRQSAPDPEITKLLNKSQRLHDKKQNFLQEKMGNRNPYIKSMLEVERGHDQELDEDIKDTAKIRKSTYVPKYTSTYTPSTSSYTPSSSYTPVSSHIATSAYLHNHTPHTTKSSSGIGTSSRWRTSDYTSPLSSSSHLSTSPRITSTSILGSIRRPHLDTSSIRSPPTTSSYSSSRHTKDNCGQSDSDSADVELNSATEISTDSEFDHDPVSRDPPPKILVDSTYMRNNFKPSRFQIKATDIEHIYQPPKIPIYEPKPVHFKPLVEVDPTIKLTSNRNALQNPRPGDYSLQKIASTEAVAAKKSLELKKRYLLGETQSTGILKSDSASALDLKLKSFQSNISECQKLLNPAPDISTAMKTFLNNTNKLTESTLKGPRNHESVKIDEKENVNVVNVTEKNEINQSKSENNRKVSVPRDEYIHVEARKVNIEIIDNDDDEDDDDDDVHQGLDKENNDSVEVIDLVTPQNSPMNVSQKYSNNYPINKNLYIAQMIDLTGDSPTKDRSLVETKVNFSVDNKEKTSNNQEYSVVPDILSTHNLKYVQEGSDKEQKSKEEKEKRPESPLMETSIEVPVIPWRPKGVSDMESDSLSESSTSSIDDIPHFALDSTTSPEQCERKIPKLEIRDETGEVMQIDSLMIINGEYIGYPDDENEIAEVVGKDPDSQAEPLITPQSESREFVQEIQKSPTVIEVKPISIKTSQNTKTSNIEKSDDDIQKPRPEYKGMKNYRPEYRFDTKNESKIDTLKNLPLIVGNSAREFMKVALPQSTDTATSIEKPSVLNLATHKSSNEKSDDDKTPINQLAPLENLSVSDTETEVTGQLLTETELSDWTADDAVSENFIDSEFVMNSNKGTIRKNRKNKKKNGTSTRTTTHLKPVEQTIPARAPLALDMDEMEFMDTGSEDSCVESANTQNNRIKFKNSGYIEFVPNGGSHQQSNSVNYSYKSDSAYSSSPKIDRRVGGNEPESLDSIDQEKAGIDYIEQGASILLSGSMSCSESIQLKTPVNNDVSETMRTSSSPTYPNSLMGSMTSSLGSSISTLKNSENAPDSLNDMEEDSLVMIMSAETITTTEESDALTVVTSPLDSTPAQILTTESSDTKTTTDSTPKKPELAKQGSEEISYEEYVKQLQAKISKITSQEPSRRKSSKGDTISSTSVTEQSNNTKENSNQVKHSPYSEAISEPPTLSKKIEQITMERDKQKDLIHDLVMDKLQQKKRLNAEKRLNRSRTRTAALSSAVASPSQTPPNQDTPVKYNPLLTQSKSIQPSISSREPSVTSNSGTVYTTRQVPLKDTSSASDLNGNKRTPVSYSSTFSFTDKLRQEARQRARLLSNEDLGLSPEEKIQQLRKKFNIYPKSASQDRPQSSETKIVSAVPAHVIPERKLISSKSVSDILLCNNPAYSSVYSASDRPSIREIYQVTDFTSDPNLNENVDKHLRERRLNKKDPERRRSLIQAVSDFFTQKKKEGTTTSSSSTSPVKETGINRNLPQTIDSQSRFGRFRLTSRKKDDDKAKTREKSPYYERSRSEDHLENKHVLAKRVHVYDDYDEQPPPVPPLPSSYELQSDDDDYEINETKNELKRIRAITKASRQAELKRLRIAQEIQREQEEIEVEVRDLESRGVEIEKELRGENLTRDQTVPDSSQNSGRPSASGATDRVLLEELFEIWRKITQLKKRDEELNIRQQELQLEHRHAQLKEQLDLRLSCNKLDKSSSDVAAEGAILNEMLEIVAKRASLRPSETAGTSSSKFET</sequence>
<feature type="region of interest" description="Disordered" evidence="18">
    <location>
        <begin position="1517"/>
        <end position="1548"/>
    </location>
</feature>
<dbReference type="InterPro" id="IPR036872">
    <property type="entry name" value="CH_dom_sf"/>
</dbReference>
<dbReference type="InterPro" id="IPR036188">
    <property type="entry name" value="FAD/NAD-bd_sf"/>
</dbReference>
<evidence type="ECO:0000256" key="8">
    <source>
        <dbReference type="ARBA" id="ARBA00022827"/>
    </source>
</evidence>
<dbReference type="VEuPathDB" id="VectorBase:CSON011643"/>
<feature type="compositionally biased region" description="Basic and acidic residues" evidence="18">
    <location>
        <begin position="2448"/>
        <end position="2461"/>
    </location>
</feature>
<dbReference type="InterPro" id="IPR022735">
    <property type="entry name" value="bMERB_dom"/>
</dbReference>
<dbReference type="InterPro" id="IPR001715">
    <property type="entry name" value="CH_dom"/>
</dbReference>
<dbReference type="GO" id="GO:0003779">
    <property type="term" value="F:actin binding"/>
    <property type="evidence" value="ECO:0007669"/>
    <property type="project" value="UniProtKB-KW"/>
</dbReference>
<feature type="region of interest" description="Disordered" evidence="18">
    <location>
        <begin position="4304"/>
        <end position="4378"/>
    </location>
</feature>
<keyword evidence="17" id="KW-0175">Coiled coil</keyword>
<feature type="compositionally biased region" description="Basic and acidic residues" evidence="18">
    <location>
        <begin position="3394"/>
        <end position="3410"/>
    </location>
</feature>
<feature type="compositionally biased region" description="Low complexity" evidence="18">
    <location>
        <begin position="2960"/>
        <end position="2996"/>
    </location>
</feature>
<dbReference type="Pfam" id="PF00412">
    <property type="entry name" value="LIM"/>
    <property type="match status" value="1"/>
</dbReference>
<evidence type="ECO:0000256" key="4">
    <source>
        <dbReference type="ARBA" id="ARBA00012709"/>
    </source>
</evidence>
<evidence type="ECO:0000256" key="16">
    <source>
        <dbReference type="PROSITE-ProRule" id="PRU00125"/>
    </source>
</evidence>
<keyword evidence="5" id="KW-0963">Cytoplasm</keyword>
<feature type="region of interest" description="Disordered" evidence="18">
    <location>
        <begin position="4472"/>
        <end position="4498"/>
    </location>
</feature>
<dbReference type="Pfam" id="PF25413">
    <property type="entry name" value="Rossman_Mical"/>
    <property type="match status" value="1"/>
</dbReference>
<gene>
    <name evidence="22" type="primary">CSON011643</name>
</gene>
<feature type="compositionally biased region" description="Low complexity" evidence="18">
    <location>
        <begin position="3791"/>
        <end position="3800"/>
    </location>
</feature>
<comment type="subcellular location">
    <subcellularLocation>
        <location evidence="2">Cytoplasm</location>
    </subcellularLocation>
</comment>
<feature type="compositionally biased region" description="Polar residues" evidence="18">
    <location>
        <begin position="4076"/>
        <end position="4096"/>
    </location>
</feature>
<feature type="region of interest" description="Disordered" evidence="18">
    <location>
        <begin position="696"/>
        <end position="766"/>
    </location>
</feature>
<evidence type="ECO:0000256" key="14">
    <source>
        <dbReference type="ARBA" id="ARBA00023203"/>
    </source>
</evidence>
<dbReference type="GO" id="GO:0046872">
    <property type="term" value="F:metal ion binding"/>
    <property type="evidence" value="ECO:0007669"/>
    <property type="project" value="UniProtKB-KW"/>
</dbReference>
<feature type="region of interest" description="Disordered" evidence="18">
    <location>
        <begin position="2956"/>
        <end position="3042"/>
    </location>
</feature>
<evidence type="ECO:0000256" key="12">
    <source>
        <dbReference type="ARBA" id="ARBA00023033"/>
    </source>
</evidence>
<keyword evidence="10" id="KW-0521">NADP</keyword>
<feature type="compositionally biased region" description="Basic and acidic residues" evidence="18">
    <location>
        <begin position="3555"/>
        <end position="3574"/>
    </location>
</feature>
<feature type="compositionally biased region" description="Polar residues" evidence="18">
    <location>
        <begin position="3926"/>
        <end position="3938"/>
    </location>
</feature>
<dbReference type="Pfam" id="PF00307">
    <property type="entry name" value="CH"/>
    <property type="match status" value="1"/>
</dbReference>
<feature type="region of interest" description="Disordered" evidence="18">
    <location>
        <begin position="2647"/>
        <end position="2686"/>
    </location>
</feature>
<keyword evidence="7 16" id="KW-0479">Metal-binding</keyword>
<evidence type="ECO:0000313" key="22">
    <source>
        <dbReference type="EMBL" id="SSX24864.1"/>
    </source>
</evidence>
<feature type="region of interest" description="Disordered" evidence="18">
    <location>
        <begin position="3791"/>
        <end position="3816"/>
    </location>
</feature>